<organism evidence="1">
    <name type="scientific">Arundo donax</name>
    <name type="common">Giant reed</name>
    <name type="synonym">Donax arundinaceus</name>
    <dbReference type="NCBI Taxonomy" id="35708"/>
    <lineage>
        <taxon>Eukaryota</taxon>
        <taxon>Viridiplantae</taxon>
        <taxon>Streptophyta</taxon>
        <taxon>Embryophyta</taxon>
        <taxon>Tracheophyta</taxon>
        <taxon>Spermatophyta</taxon>
        <taxon>Magnoliopsida</taxon>
        <taxon>Liliopsida</taxon>
        <taxon>Poales</taxon>
        <taxon>Poaceae</taxon>
        <taxon>PACMAD clade</taxon>
        <taxon>Arundinoideae</taxon>
        <taxon>Arundineae</taxon>
        <taxon>Arundo</taxon>
    </lineage>
</organism>
<protein>
    <submittedName>
        <fullName evidence="1">Uncharacterized protein</fullName>
    </submittedName>
</protein>
<accession>A0A0A8Y8J0</accession>
<proteinExistence type="predicted"/>
<sequence length="17" mass="1905">MQLSMGGSSLYLMLKFV</sequence>
<reference evidence="1" key="2">
    <citation type="journal article" date="2015" name="Data Brief">
        <title>Shoot transcriptome of the giant reed, Arundo donax.</title>
        <authorList>
            <person name="Barrero R.A."/>
            <person name="Guerrero F.D."/>
            <person name="Moolhuijzen P."/>
            <person name="Goolsby J.A."/>
            <person name="Tidwell J."/>
            <person name="Bellgard S.E."/>
            <person name="Bellgard M.I."/>
        </authorList>
    </citation>
    <scope>NUCLEOTIDE SEQUENCE</scope>
    <source>
        <tissue evidence="1">Shoot tissue taken approximately 20 cm above the soil surface</tissue>
    </source>
</reference>
<reference evidence="1" key="1">
    <citation type="submission" date="2014-09" db="EMBL/GenBank/DDBJ databases">
        <authorList>
            <person name="Magalhaes I.L.F."/>
            <person name="Oliveira U."/>
            <person name="Santos F.R."/>
            <person name="Vidigal T.H.D.A."/>
            <person name="Brescovit A.D."/>
            <person name="Santos A.J."/>
        </authorList>
    </citation>
    <scope>NUCLEOTIDE SEQUENCE</scope>
    <source>
        <tissue evidence="1">Shoot tissue taken approximately 20 cm above the soil surface</tissue>
    </source>
</reference>
<dbReference type="EMBL" id="GBRH01276330">
    <property type="protein sequence ID" value="JAD21565.1"/>
    <property type="molecule type" value="Transcribed_RNA"/>
</dbReference>
<name>A0A0A8Y8J0_ARUDO</name>
<evidence type="ECO:0000313" key="1">
    <source>
        <dbReference type="EMBL" id="JAD21565.1"/>
    </source>
</evidence>
<dbReference type="AlphaFoldDB" id="A0A0A8Y8J0"/>